<comment type="similarity">
    <text evidence="2">Belongs to the NRDE2 family.</text>
</comment>
<comment type="subcellular location">
    <subcellularLocation>
        <location evidence="1">Nucleus</location>
    </subcellularLocation>
</comment>
<keyword evidence="3" id="KW-0539">Nucleus</keyword>
<dbReference type="PANTHER" id="PTHR13471:SF0">
    <property type="entry name" value="NUCLEAR EXOSOME REGULATOR NRDE2"/>
    <property type="match status" value="1"/>
</dbReference>
<organism evidence="5 6">
    <name type="scientific">Diaphorina citri</name>
    <name type="common">Asian citrus psyllid</name>
    <dbReference type="NCBI Taxonomy" id="121845"/>
    <lineage>
        <taxon>Eukaryota</taxon>
        <taxon>Metazoa</taxon>
        <taxon>Ecdysozoa</taxon>
        <taxon>Arthropoda</taxon>
        <taxon>Hexapoda</taxon>
        <taxon>Insecta</taxon>
        <taxon>Pterygota</taxon>
        <taxon>Neoptera</taxon>
        <taxon>Paraneoptera</taxon>
        <taxon>Hemiptera</taxon>
        <taxon>Sternorrhyncha</taxon>
        <taxon>Psylloidea</taxon>
        <taxon>Psyllidae</taxon>
        <taxon>Diaphorininae</taxon>
        <taxon>Diaphorina</taxon>
    </lineage>
</organism>
<accession>A0A3Q0J4F3</accession>
<evidence type="ECO:0000256" key="1">
    <source>
        <dbReference type="ARBA" id="ARBA00004123"/>
    </source>
</evidence>
<dbReference type="AlphaFoldDB" id="A0A3Q0J4F3"/>
<evidence type="ECO:0000256" key="2">
    <source>
        <dbReference type="ARBA" id="ARBA00009265"/>
    </source>
</evidence>
<dbReference type="RefSeq" id="XP_026683379.1">
    <property type="nucleotide sequence ID" value="XM_026827578.1"/>
</dbReference>
<keyword evidence="5" id="KW-1185">Reference proteome</keyword>
<dbReference type="GO" id="GO:0071013">
    <property type="term" value="C:catalytic step 2 spliceosome"/>
    <property type="evidence" value="ECO:0007669"/>
    <property type="project" value="TreeGrafter"/>
</dbReference>
<protein>
    <submittedName>
        <fullName evidence="6">Uncharacterized protein LOC103514671</fullName>
    </submittedName>
</protein>
<name>A0A3Q0J4F3_DIACI</name>
<evidence type="ECO:0000313" key="5">
    <source>
        <dbReference type="Proteomes" id="UP000079169"/>
    </source>
</evidence>
<evidence type="ECO:0000256" key="3">
    <source>
        <dbReference type="ARBA" id="ARBA00023242"/>
    </source>
</evidence>
<dbReference type="KEGG" id="dci:103514671"/>
<feature type="region of interest" description="Disordered" evidence="4">
    <location>
        <begin position="475"/>
        <end position="494"/>
    </location>
</feature>
<feature type="region of interest" description="Disordered" evidence="4">
    <location>
        <begin position="112"/>
        <end position="138"/>
    </location>
</feature>
<dbReference type="InterPro" id="IPR013633">
    <property type="entry name" value="NRDE-2"/>
</dbReference>
<evidence type="ECO:0000256" key="4">
    <source>
        <dbReference type="SAM" id="MobiDB-lite"/>
    </source>
</evidence>
<feature type="compositionally biased region" description="Polar residues" evidence="4">
    <location>
        <begin position="475"/>
        <end position="484"/>
    </location>
</feature>
<sequence>MRDFTNGRTFNDQKIPGGVEADSIGGAGDSLVLKLKHHLAKAAETFPNNAALCHLASVHHAGVLTRTPHVMPHAIHALTCRQIRAIPAGAEHSELAAKVSLFVHRKWHGKTATEKSAAEKTASAANGDSADEKTATAANGNADEKTAAADGNSCDCNILSIVDRVPSSKAAYISAIEYFSKDGNEKQAMELHHVLIEKHLRVHIPFEMVKVLSSNTTTEQKFLRDELSWVSNLDKTELSSWVRVETDRSSVHFGPVSTISTCIDDTERYCLPDDVIKFVRPVPSLEGLLSVSLALMKVPPLPLSHSAYILCFLGTADNTGDDAELLATGHFSLLSHLDTRECPCYLNASPPLLPDLISPPSYILPSLHPPHDKYLRLVLDWWRTAVGLLDDYQQIPMYVWLFRFLRSLFVSPENRTKDLYDRSKALIKDVLKQEKFRSAVPLYIEFAYFERDYGKMEEGIKVLSKLLDSTLPASNCDPSSNCDPTRNGEDKPTPSANLLAAARALIILMVQNKQKTEALVKYKELLGKLFSLDLTFTSTTPSSSPLLSLIRSSIDRHLSSLNHSEELFLRSLYESHLPTELILTGAWLIYLSARETSGKHEPDSGVSASEENVYAYLTGYIERFEAGRSLNVSFHVKETLTEQLCVFLADSIGGAGDSLVLKLKHHLAKAAETFPNNAALCHLASVHHAGVLTRTPHVLPHAFHALTCRQIPAVPAGAEHSELAAKVSLFVHRKWHGKTATEKYTHRIFNTRTMLWKLCAKFAATRRCAASILFISHGSL</sequence>
<dbReference type="Proteomes" id="UP000079169">
    <property type="component" value="Unplaced"/>
</dbReference>
<dbReference type="GO" id="GO:1902369">
    <property type="term" value="P:negative regulation of RNA catabolic process"/>
    <property type="evidence" value="ECO:0007669"/>
    <property type="project" value="TreeGrafter"/>
</dbReference>
<gene>
    <name evidence="6" type="primary">LOC103514671</name>
</gene>
<dbReference type="PANTHER" id="PTHR13471">
    <property type="entry name" value="TETRATRICOPEPTIDE-LIKE HELICAL"/>
    <property type="match status" value="1"/>
</dbReference>
<evidence type="ECO:0000313" key="6">
    <source>
        <dbReference type="RefSeq" id="XP_026683379.1"/>
    </source>
</evidence>
<dbReference type="GeneID" id="103514671"/>
<dbReference type="STRING" id="121845.A0A3Q0J4F3"/>
<dbReference type="GO" id="GO:0031048">
    <property type="term" value="P:regulatory ncRNA-mediated heterochromatin formation"/>
    <property type="evidence" value="ECO:0007669"/>
    <property type="project" value="TreeGrafter"/>
</dbReference>
<proteinExistence type="inferred from homology"/>
<reference evidence="6" key="1">
    <citation type="submission" date="2025-08" db="UniProtKB">
        <authorList>
            <consortium name="RefSeq"/>
        </authorList>
    </citation>
    <scope>IDENTIFICATION</scope>
</reference>
<dbReference type="PaxDb" id="121845-A0A3Q0J4F3"/>